<name>A0A7T0PER5_9CORY</name>
<dbReference type="AlphaFoldDB" id="A0A7T0PER5"/>
<reference evidence="1 2" key="1">
    <citation type="submission" date="2020-11" db="EMBL/GenBank/DDBJ databases">
        <title>Corynebacterium sp. MC1420.</title>
        <authorList>
            <person name="Zhou J."/>
        </authorList>
    </citation>
    <scope>NUCLEOTIDE SEQUENCE [LARGE SCALE GENOMIC DNA]</scope>
    <source>
        <strain evidence="1 2">MC1420</strain>
    </source>
</reference>
<dbReference type="Proteomes" id="UP000594586">
    <property type="component" value="Chromosome"/>
</dbReference>
<accession>A0A7T0PER5</accession>
<dbReference type="KEGG" id="cqn:G7Y29_09550"/>
<keyword evidence="2" id="KW-1185">Reference proteome</keyword>
<dbReference type="RefSeq" id="WP_165002348.1">
    <property type="nucleotide sequence ID" value="NZ_CP064955.1"/>
</dbReference>
<evidence type="ECO:0000313" key="1">
    <source>
        <dbReference type="EMBL" id="QPK83070.1"/>
    </source>
</evidence>
<evidence type="ECO:0000313" key="2">
    <source>
        <dbReference type="Proteomes" id="UP000594586"/>
    </source>
</evidence>
<gene>
    <name evidence="1" type="ORF">G7Y29_09550</name>
</gene>
<dbReference type="EMBL" id="CP064955">
    <property type="protein sequence ID" value="QPK83070.1"/>
    <property type="molecule type" value="Genomic_DNA"/>
</dbReference>
<protein>
    <submittedName>
        <fullName evidence="1">Uncharacterized protein</fullName>
    </submittedName>
</protein>
<organism evidence="1 2">
    <name type="scientific">Corynebacterium qintianiae</name>
    <dbReference type="NCBI Taxonomy" id="2709392"/>
    <lineage>
        <taxon>Bacteria</taxon>
        <taxon>Bacillati</taxon>
        <taxon>Actinomycetota</taxon>
        <taxon>Actinomycetes</taxon>
        <taxon>Mycobacteriales</taxon>
        <taxon>Corynebacteriaceae</taxon>
        <taxon>Corynebacterium</taxon>
    </lineage>
</organism>
<sequence length="87" mass="9155">MNFIQLSPDTAPAARAALTGWSPLPRAHLTRGLTALALVRFQTQTHSLIDASSNAALTRCASIATFADTVRSTDADLAAALEDFGLE</sequence>
<proteinExistence type="predicted"/>